<accession>A0ABN9PRS2</accession>
<dbReference type="PANTHER" id="PTHR12879">
    <property type="entry name" value="SPHINGOLIPID DELTA 4 DESATURASE/C-4 HYDROXYLASE PROTEIN DES2"/>
    <property type="match status" value="1"/>
</dbReference>
<organism evidence="4 5">
    <name type="scientific">Prorocentrum cordatum</name>
    <dbReference type="NCBI Taxonomy" id="2364126"/>
    <lineage>
        <taxon>Eukaryota</taxon>
        <taxon>Sar</taxon>
        <taxon>Alveolata</taxon>
        <taxon>Dinophyceae</taxon>
        <taxon>Prorocentrales</taxon>
        <taxon>Prorocentraceae</taxon>
        <taxon>Prorocentrum</taxon>
    </lineage>
</organism>
<feature type="transmembrane region" description="Helical" evidence="2">
    <location>
        <begin position="55"/>
        <end position="72"/>
    </location>
</feature>
<keyword evidence="2" id="KW-0472">Membrane</keyword>
<keyword evidence="2" id="KW-0812">Transmembrane</keyword>
<feature type="domain" description="Fatty acid desaturase" evidence="3">
    <location>
        <begin position="77"/>
        <end position="153"/>
    </location>
</feature>
<feature type="non-terminal residue" evidence="4">
    <location>
        <position position="175"/>
    </location>
</feature>
<sequence>MSPDASESVGTPGRLEMSPDASENVGALAPPPLTAKELNAAGAFRTSDLEGFQQLLFHSACLALCAGAVWWCRSHRWWLLLVLAEIPFGVCESFIFNGFHEMVHNTAFQTPYLNTVLAEILGFFIFRGAKWFWCFHWTHHRYTNDPAKDPELSGESVDLDDPTVSLSAYAAFLSG</sequence>
<comment type="caution">
    <text evidence="4">The sequence shown here is derived from an EMBL/GenBank/DDBJ whole genome shotgun (WGS) entry which is preliminary data.</text>
</comment>
<evidence type="ECO:0000256" key="2">
    <source>
        <dbReference type="SAM" id="Phobius"/>
    </source>
</evidence>
<dbReference type="Proteomes" id="UP001189429">
    <property type="component" value="Unassembled WGS sequence"/>
</dbReference>
<evidence type="ECO:0000313" key="4">
    <source>
        <dbReference type="EMBL" id="CAK0795668.1"/>
    </source>
</evidence>
<feature type="transmembrane region" description="Helical" evidence="2">
    <location>
        <begin position="79"/>
        <end position="100"/>
    </location>
</feature>
<dbReference type="Pfam" id="PF00487">
    <property type="entry name" value="FA_desaturase"/>
    <property type="match status" value="1"/>
</dbReference>
<keyword evidence="5" id="KW-1185">Reference proteome</keyword>
<reference evidence="4" key="1">
    <citation type="submission" date="2023-10" db="EMBL/GenBank/DDBJ databases">
        <authorList>
            <person name="Chen Y."/>
            <person name="Shah S."/>
            <person name="Dougan E. K."/>
            <person name="Thang M."/>
            <person name="Chan C."/>
        </authorList>
    </citation>
    <scope>NUCLEOTIDE SEQUENCE [LARGE SCALE GENOMIC DNA]</scope>
</reference>
<name>A0ABN9PRS2_9DINO</name>
<dbReference type="InterPro" id="IPR005804">
    <property type="entry name" value="FA_desaturase_dom"/>
</dbReference>
<dbReference type="PANTHER" id="PTHR12879:SF8">
    <property type="entry name" value="SPHINGOLIPID DELTA(4)-DESATURASE DES1"/>
    <property type="match status" value="1"/>
</dbReference>
<evidence type="ECO:0000256" key="1">
    <source>
        <dbReference type="SAM" id="MobiDB-lite"/>
    </source>
</evidence>
<feature type="region of interest" description="Disordered" evidence="1">
    <location>
        <begin position="1"/>
        <end position="21"/>
    </location>
</feature>
<evidence type="ECO:0000313" key="5">
    <source>
        <dbReference type="Proteomes" id="UP001189429"/>
    </source>
</evidence>
<evidence type="ECO:0000259" key="3">
    <source>
        <dbReference type="Pfam" id="PF00487"/>
    </source>
</evidence>
<keyword evidence="2" id="KW-1133">Transmembrane helix</keyword>
<protein>
    <recommendedName>
        <fullName evidence="3">Fatty acid desaturase domain-containing protein</fullName>
    </recommendedName>
</protein>
<dbReference type="EMBL" id="CAUYUJ010001386">
    <property type="protein sequence ID" value="CAK0795668.1"/>
    <property type="molecule type" value="Genomic_DNA"/>
</dbReference>
<gene>
    <name evidence="4" type="ORF">PCOR1329_LOCUS5270</name>
</gene>
<feature type="transmembrane region" description="Helical" evidence="2">
    <location>
        <begin position="112"/>
        <end position="133"/>
    </location>
</feature>
<proteinExistence type="predicted"/>